<feature type="region of interest" description="Disordered" evidence="1">
    <location>
        <begin position="29"/>
        <end position="81"/>
    </location>
</feature>
<keyword evidence="3" id="KW-1185">Reference proteome</keyword>
<protein>
    <submittedName>
        <fullName evidence="2">Uncharacterized protein</fullName>
    </submittedName>
</protein>
<dbReference type="AlphaFoldDB" id="A0A2A6CYZ0"/>
<gene>
    <name evidence="2" type="primary">WBGene00277196</name>
</gene>
<name>A0A2A6CYZ0_PRIPA</name>
<dbReference type="Proteomes" id="UP000005239">
    <property type="component" value="Unassembled WGS sequence"/>
</dbReference>
<proteinExistence type="predicted"/>
<evidence type="ECO:0000256" key="1">
    <source>
        <dbReference type="SAM" id="MobiDB-lite"/>
    </source>
</evidence>
<sequence>NDDSWSWTDTTYTNRSIVLCPSTSVRLAPVQSQTTESLGGYETSDDFSHSVSSLSFMDPHSDPPSYESDESSSNASLEFNPGDHLMVRKCGY</sequence>
<accession>A0A8R1YXI3</accession>
<dbReference type="EnsemblMetazoa" id="PPA38827.1">
    <property type="protein sequence ID" value="PPA38827.1"/>
    <property type="gene ID" value="WBGene00277196"/>
</dbReference>
<evidence type="ECO:0000313" key="3">
    <source>
        <dbReference type="Proteomes" id="UP000005239"/>
    </source>
</evidence>
<evidence type="ECO:0000313" key="2">
    <source>
        <dbReference type="EnsemblMetazoa" id="PPA38827.1"/>
    </source>
</evidence>
<reference evidence="3" key="1">
    <citation type="journal article" date="2008" name="Nat. Genet.">
        <title>The Pristionchus pacificus genome provides a unique perspective on nematode lifestyle and parasitism.</title>
        <authorList>
            <person name="Dieterich C."/>
            <person name="Clifton S.W."/>
            <person name="Schuster L.N."/>
            <person name="Chinwalla A."/>
            <person name="Delehaunty K."/>
            <person name="Dinkelacker I."/>
            <person name="Fulton L."/>
            <person name="Fulton R."/>
            <person name="Godfrey J."/>
            <person name="Minx P."/>
            <person name="Mitreva M."/>
            <person name="Roeseler W."/>
            <person name="Tian H."/>
            <person name="Witte H."/>
            <person name="Yang S.P."/>
            <person name="Wilson R.K."/>
            <person name="Sommer R.J."/>
        </authorList>
    </citation>
    <scope>NUCLEOTIDE SEQUENCE [LARGE SCALE GENOMIC DNA]</scope>
    <source>
        <strain evidence="3">PS312</strain>
    </source>
</reference>
<reference evidence="2" key="2">
    <citation type="submission" date="2022-06" db="UniProtKB">
        <authorList>
            <consortium name="EnsemblMetazoa"/>
        </authorList>
    </citation>
    <scope>IDENTIFICATION</scope>
    <source>
        <strain evidence="2">PS312</strain>
    </source>
</reference>
<accession>A0A2A6CYZ0</accession>
<organism evidence="2 3">
    <name type="scientific">Pristionchus pacificus</name>
    <name type="common">Parasitic nematode worm</name>
    <dbReference type="NCBI Taxonomy" id="54126"/>
    <lineage>
        <taxon>Eukaryota</taxon>
        <taxon>Metazoa</taxon>
        <taxon>Ecdysozoa</taxon>
        <taxon>Nematoda</taxon>
        <taxon>Chromadorea</taxon>
        <taxon>Rhabditida</taxon>
        <taxon>Rhabditina</taxon>
        <taxon>Diplogasteromorpha</taxon>
        <taxon>Diplogasteroidea</taxon>
        <taxon>Neodiplogasteridae</taxon>
        <taxon>Pristionchus</taxon>
    </lineage>
</organism>
<feature type="compositionally biased region" description="Low complexity" evidence="1">
    <location>
        <begin position="49"/>
        <end position="78"/>
    </location>
</feature>